<evidence type="ECO:0000313" key="1">
    <source>
        <dbReference type="EMBL" id="GIY20757.1"/>
    </source>
</evidence>
<organism evidence="1 2">
    <name type="scientific">Caerostris extrusa</name>
    <name type="common">Bark spider</name>
    <name type="synonym">Caerostris bankana</name>
    <dbReference type="NCBI Taxonomy" id="172846"/>
    <lineage>
        <taxon>Eukaryota</taxon>
        <taxon>Metazoa</taxon>
        <taxon>Ecdysozoa</taxon>
        <taxon>Arthropoda</taxon>
        <taxon>Chelicerata</taxon>
        <taxon>Arachnida</taxon>
        <taxon>Araneae</taxon>
        <taxon>Araneomorphae</taxon>
        <taxon>Entelegynae</taxon>
        <taxon>Araneoidea</taxon>
        <taxon>Araneidae</taxon>
        <taxon>Caerostris</taxon>
    </lineage>
</organism>
<name>A0AAV4RKU1_CAEEX</name>
<reference evidence="1 2" key="1">
    <citation type="submission" date="2021-06" db="EMBL/GenBank/DDBJ databases">
        <title>Caerostris extrusa draft genome.</title>
        <authorList>
            <person name="Kono N."/>
            <person name="Arakawa K."/>
        </authorList>
    </citation>
    <scope>NUCLEOTIDE SEQUENCE [LARGE SCALE GENOMIC DNA]</scope>
</reference>
<proteinExistence type="predicted"/>
<comment type="caution">
    <text evidence="1">The sequence shown here is derived from an EMBL/GenBank/DDBJ whole genome shotgun (WGS) entry which is preliminary data.</text>
</comment>
<dbReference type="EMBL" id="BPLR01007934">
    <property type="protein sequence ID" value="GIY20757.1"/>
    <property type="molecule type" value="Genomic_DNA"/>
</dbReference>
<dbReference type="Proteomes" id="UP001054945">
    <property type="component" value="Unassembled WGS sequence"/>
</dbReference>
<accession>A0AAV4RKU1</accession>
<protein>
    <submittedName>
        <fullName evidence="1">Uncharacterized protein</fullName>
    </submittedName>
</protein>
<evidence type="ECO:0000313" key="2">
    <source>
        <dbReference type="Proteomes" id="UP001054945"/>
    </source>
</evidence>
<sequence>MDRFRKIVLRSPTTPDVTCATLLWGLFSFDLQTNGTTEASRNIGFKAALLQMGLREALLPGKGMEEAAQDQDKCSANRRSLLLEQQKSNLLSSSLSCHLWRWKRFSRLVKSER</sequence>
<dbReference type="AlphaFoldDB" id="A0AAV4RKU1"/>
<keyword evidence="2" id="KW-1185">Reference proteome</keyword>
<gene>
    <name evidence="1" type="ORF">CEXT_519081</name>
</gene>